<sequence>MNSSLYSIRGTRLYVEHYNDEHEDALLYLHGGPGASCVDFCYHQAQALSRSLRVIALDQRGVLRSDPIHEDEPFGLNDIIQDLEELRHQLGISHWSLLGHSFGGYLAVRYALEYPSSIKKIIFEAPCFDALSAARSIVTNAKGYLEQANNQDGVELCGKYLDGNFTANELWNALGEVFHIMDKDLLYFRGITPKEYNEIVDSQISSNDLWVKNQIHSHKLQEEGLFFENLMPRLSELTQPTLLLTGQYDPVCCDVQQQAYLSNIRNGNIVLFENSAHFPRLEEPAKYTEEVLKFIQGVSE</sequence>
<evidence type="ECO:0000256" key="2">
    <source>
        <dbReference type="ARBA" id="ARBA00022801"/>
    </source>
</evidence>
<gene>
    <name evidence="4" type="ORF">H4Q31_10885</name>
</gene>
<comment type="caution">
    <text evidence="4">The sequence shown here is derived from an EMBL/GenBank/DDBJ whole genome shotgun (WGS) entry which is preliminary data.</text>
</comment>
<dbReference type="SUPFAM" id="SSF53474">
    <property type="entry name" value="alpha/beta-Hydrolases"/>
    <property type="match status" value="1"/>
</dbReference>
<name>A0A841TF32_9BACL</name>
<dbReference type="InterPro" id="IPR002410">
    <property type="entry name" value="Peptidase_S33"/>
</dbReference>
<keyword evidence="2 4" id="KW-0378">Hydrolase</keyword>
<feature type="domain" description="AB hydrolase-1" evidence="3">
    <location>
        <begin position="25"/>
        <end position="284"/>
    </location>
</feature>
<evidence type="ECO:0000259" key="3">
    <source>
        <dbReference type="Pfam" id="PF00561"/>
    </source>
</evidence>
<accession>A0A841TF32</accession>
<dbReference type="Gene3D" id="3.40.50.1820">
    <property type="entry name" value="alpha/beta hydrolase"/>
    <property type="match status" value="1"/>
</dbReference>
<dbReference type="PRINTS" id="PR00793">
    <property type="entry name" value="PROAMNOPTASE"/>
</dbReference>
<keyword evidence="5" id="KW-1185">Reference proteome</keyword>
<dbReference type="InterPro" id="IPR000073">
    <property type="entry name" value="AB_hydrolase_1"/>
</dbReference>
<dbReference type="GO" id="GO:0006508">
    <property type="term" value="P:proteolysis"/>
    <property type="evidence" value="ECO:0007669"/>
    <property type="project" value="InterPro"/>
</dbReference>
<protein>
    <submittedName>
        <fullName evidence="4">Alpha/beta hydrolase</fullName>
    </submittedName>
</protein>
<dbReference type="Proteomes" id="UP000574133">
    <property type="component" value="Unassembled WGS sequence"/>
</dbReference>
<dbReference type="InterPro" id="IPR050266">
    <property type="entry name" value="AB_hydrolase_sf"/>
</dbReference>
<dbReference type="EMBL" id="JACJVN010000038">
    <property type="protein sequence ID" value="MBB6677830.1"/>
    <property type="molecule type" value="Genomic_DNA"/>
</dbReference>
<organism evidence="4 5">
    <name type="scientific">Cohnella lubricantis</name>
    <dbReference type="NCBI Taxonomy" id="2163172"/>
    <lineage>
        <taxon>Bacteria</taxon>
        <taxon>Bacillati</taxon>
        <taxon>Bacillota</taxon>
        <taxon>Bacilli</taxon>
        <taxon>Bacillales</taxon>
        <taxon>Paenibacillaceae</taxon>
        <taxon>Cohnella</taxon>
    </lineage>
</organism>
<comment type="similarity">
    <text evidence="1">Belongs to the peptidase S33 family.</text>
</comment>
<dbReference type="RefSeq" id="WP_185179108.1">
    <property type="nucleotide sequence ID" value="NZ_CBCSEP010000043.1"/>
</dbReference>
<dbReference type="GO" id="GO:0004177">
    <property type="term" value="F:aminopeptidase activity"/>
    <property type="evidence" value="ECO:0007669"/>
    <property type="project" value="UniProtKB-EC"/>
</dbReference>
<dbReference type="InterPro" id="IPR029058">
    <property type="entry name" value="AB_hydrolase_fold"/>
</dbReference>
<evidence type="ECO:0000256" key="1">
    <source>
        <dbReference type="ARBA" id="ARBA00010088"/>
    </source>
</evidence>
<reference evidence="4 5" key="1">
    <citation type="submission" date="2020-08" db="EMBL/GenBank/DDBJ databases">
        <title>Cohnella phylogeny.</title>
        <authorList>
            <person name="Dunlap C."/>
        </authorList>
    </citation>
    <scope>NUCLEOTIDE SEQUENCE [LARGE SCALE GENOMIC DNA]</scope>
    <source>
        <strain evidence="4 5">DSM 103658</strain>
    </source>
</reference>
<dbReference type="Pfam" id="PF00561">
    <property type="entry name" value="Abhydrolase_1"/>
    <property type="match status" value="1"/>
</dbReference>
<dbReference type="PRINTS" id="PR00111">
    <property type="entry name" value="ABHYDROLASE"/>
</dbReference>
<dbReference type="AlphaFoldDB" id="A0A841TF32"/>
<evidence type="ECO:0000313" key="5">
    <source>
        <dbReference type="Proteomes" id="UP000574133"/>
    </source>
</evidence>
<dbReference type="PANTHER" id="PTHR43798">
    <property type="entry name" value="MONOACYLGLYCEROL LIPASE"/>
    <property type="match status" value="1"/>
</dbReference>
<proteinExistence type="inferred from homology"/>
<evidence type="ECO:0000313" key="4">
    <source>
        <dbReference type="EMBL" id="MBB6677830.1"/>
    </source>
</evidence>